<name>A0A927M441_9ACTN</name>
<dbReference type="AlphaFoldDB" id="A0A927M441"/>
<dbReference type="EMBL" id="JADBEB010000001">
    <property type="protein sequence ID" value="MBE1486306.1"/>
    <property type="molecule type" value="Genomic_DNA"/>
</dbReference>
<organism evidence="1 2">
    <name type="scientific">Plantactinospora soyae</name>
    <dbReference type="NCBI Taxonomy" id="1544732"/>
    <lineage>
        <taxon>Bacteria</taxon>
        <taxon>Bacillati</taxon>
        <taxon>Actinomycetota</taxon>
        <taxon>Actinomycetes</taxon>
        <taxon>Micromonosporales</taxon>
        <taxon>Micromonosporaceae</taxon>
        <taxon>Plantactinospora</taxon>
    </lineage>
</organism>
<keyword evidence="2" id="KW-1185">Reference proteome</keyword>
<keyword evidence="1" id="KW-0560">Oxidoreductase</keyword>
<sequence>MDPANDQVGTEVVFEDENLRVWILDLPPQASSPWHTHRAPYRYVVTRAGPVATEYQDGRLEYQDDKVGDSCRRSDNEPHRLVNLGDSVYQNVIVEFLDPHG</sequence>
<gene>
    <name evidence="1" type="ORF">H4W31_001944</name>
</gene>
<protein>
    <submittedName>
        <fullName evidence="1">Quercetin dioxygenase-like cupin family protein</fullName>
    </submittedName>
</protein>
<dbReference type="Proteomes" id="UP000649753">
    <property type="component" value="Unassembled WGS sequence"/>
</dbReference>
<dbReference type="InterPro" id="IPR011051">
    <property type="entry name" value="RmlC_Cupin_sf"/>
</dbReference>
<evidence type="ECO:0000313" key="1">
    <source>
        <dbReference type="EMBL" id="MBE1486306.1"/>
    </source>
</evidence>
<reference evidence="1" key="1">
    <citation type="submission" date="2020-10" db="EMBL/GenBank/DDBJ databases">
        <title>Sequencing the genomes of 1000 actinobacteria strains.</title>
        <authorList>
            <person name="Klenk H.-P."/>
        </authorList>
    </citation>
    <scope>NUCLEOTIDE SEQUENCE</scope>
    <source>
        <strain evidence="1">DSM 46832</strain>
    </source>
</reference>
<dbReference type="GO" id="GO:0051213">
    <property type="term" value="F:dioxygenase activity"/>
    <property type="evidence" value="ECO:0007669"/>
    <property type="project" value="UniProtKB-KW"/>
</dbReference>
<dbReference type="Gene3D" id="2.60.120.10">
    <property type="entry name" value="Jelly Rolls"/>
    <property type="match status" value="1"/>
</dbReference>
<dbReference type="RefSeq" id="WP_192766349.1">
    <property type="nucleotide sequence ID" value="NZ_JADBEB010000001.1"/>
</dbReference>
<comment type="caution">
    <text evidence="1">The sequence shown here is derived from an EMBL/GenBank/DDBJ whole genome shotgun (WGS) entry which is preliminary data.</text>
</comment>
<dbReference type="InterPro" id="IPR014710">
    <property type="entry name" value="RmlC-like_jellyroll"/>
</dbReference>
<accession>A0A927M441</accession>
<dbReference type="SUPFAM" id="SSF51182">
    <property type="entry name" value="RmlC-like cupins"/>
    <property type="match status" value="1"/>
</dbReference>
<proteinExistence type="predicted"/>
<keyword evidence="1" id="KW-0223">Dioxygenase</keyword>
<evidence type="ECO:0000313" key="2">
    <source>
        <dbReference type="Proteomes" id="UP000649753"/>
    </source>
</evidence>